<dbReference type="Proteomes" id="UP000540490">
    <property type="component" value="Unassembled WGS sequence"/>
</dbReference>
<evidence type="ECO:0000313" key="2">
    <source>
        <dbReference type="EMBL" id="MBB2193740.1"/>
    </source>
</evidence>
<comment type="caution">
    <text evidence="1">The sequence shown here is derived from an EMBL/GenBank/DDBJ whole genome shotgun (WGS) entry which is preliminary data.</text>
</comment>
<dbReference type="AlphaFoldDB" id="A0A7W4IKC2"/>
<keyword evidence="3" id="KW-1185">Reference proteome</keyword>
<evidence type="ECO:0000313" key="4">
    <source>
        <dbReference type="Proteomes" id="UP000561077"/>
    </source>
</evidence>
<dbReference type="Pfam" id="PF07419">
    <property type="entry name" value="PilM"/>
    <property type="match status" value="1"/>
</dbReference>
<accession>A0A7W4IKC2</accession>
<organism evidence="1 4">
    <name type="scientific">Gluconacetobacter dulcium</name>
    <dbReference type="NCBI Taxonomy" id="2729096"/>
    <lineage>
        <taxon>Bacteria</taxon>
        <taxon>Pseudomonadati</taxon>
        <taxon>Pseudomonadota</taxon>
        <taxon>Alphaproteobacteria</taxon>
        <taxon>Acetobacterales</taxon>
        <taxon>Acetobacteraceae</taxon>
        <taxon>Gluconacetobacter</taxon>
    </lineage>
</organism>
<name>A0A7W4IKC2_9PROT</name>
<protein>
    <submittedName>
        <fullName evidence="1">Type IV pilus biogenesis protein PilM</fullName>
    </submittedName>
</protein>
<dbReference type="EMBL" id="JABEQN010000008">
    <property type="protein sequence ID" value="MBB2193740.1"/>
    <property type="molecule type" value="Genomic_DNA"/>
</dbReference>
<dbReference type="EMBL" id="JABEQO010000008">
    <property type="protein sequence ID" value="MBB2164493.1"/>
    <property type="molecule type" value="Genomic_DNA"/>
</dbReference>
<sequence length="158" mass="16348">MPFILLAMWLIVTVTSSMLSLHVVQNQNTPLSSGSGAAAAQAWLAYKAALLKYLEDHPSATGSITLGQLGLGSNGFDLSSAGNQIVRNDQSVTIEAWMELTSDQIAAAIHITNGDMSIGTSLGDRWTTPSAGNMGLLPVSAPVGDAVSVVSLSGTGYR</sequence>
<evidence type="ECO:0000313" key="3">
    <source>
        <dbReference type="Proteomes" id="UP000540490"/>
    </source>
</evidence>
<reference evidence="3 4" key="1">
    <citation type="submission" date="2020-04" db="EMBL/GenBank/DDBJ databases">
        <title>Description of novel Gluconacetobacter.</title>
        <authorList>
            <person name="Sombolestani A."/>
        </authorList>
    </citation>
    <scope>NUCLEOTIDE SEQUENCE [LARGE SCALE GENOMIC DNA]</scope>
    <source>
        <strain evidence="2 3">LMG 1728</strain>
        <strain evidence="1 4">LMG 1731</strain>
    </source>
</reference>
<dbReference type="InterPro" id="IPR009987">
    <property type="entry name" value="IM_PilM"/>
</dbReference>
<gene>
    <name evidence="1" type="primary">pilM</name>
    <name evidence="2" type="ORF">HLH25_08800</name>
    <name evidence="1" type="ORF">HLH26_08055</name>
</gene>
<dbReference type="Proteomes" id="UP000561077">
    <property type="component" value="Unassembled WGS sequence"/>
</dbReference>
<dbReference type="RefSeq" id="WP_182973700.1">
    <property type="nucleotide sequence ID" value="NZ_JABEQN010000008.1"/>
</dbReference>
<proteinExistence type="predicted"/>
<evidence type="ECO:0000313" key="1">
    <source>
        <dbReference type="EMBL" id="MBB2164493.1"/>
    </source>
</evidence>